<dbReference type="PATRIC" id="fig|886738.10.peg.1227"/>
<sequence length="441" mass="51701">MSTKQRQIITISESNLANATKREYEYRLKQFFKDSSIKSYEELIKVPSNELENILVDYSKFLLQKISEGKLSPNTMPKMFKPIKYVLGINYRENDVKWRPIESLFPPEERRSGYKAWSTEQVQEMIDKCTTTRNKALIHFMASVGGRIGIHDHQLLMKHLIPMSSDDTIHMDCYAVLLYAESDESADEKDYRDSSKDVVSGDSYWAFLTPEATKWLKRYHGERQRCGEILDGDAPIFRNEFSVLHPNANLQQLSKQAVFNIFHRALNHTSINRTLKGRRYDTQLMHGFRKRFNTIMKLENSVNANIAEKIMGHKNGLDGVYFMPTRQQCFKEFIKGIAQLTIDVKERQKIQISDQSQRINELEKAREITHNLKLENQEKAKQIDVKVNTIKNQTNFFSDQLREQRQFILSMEKKLSEMAYEIKELRKDNGSYKESQIILKK</sequence>
<dbReference type="GO" id="GO:0006310">
    <property type="term" value="P:DNA recombination"/>
    <property type="evidence" value="ECO:0007669"/>
    <property type="project" value="UniProtKB-KW"/>
</dbReference>
<dbReference type="SUPFAM" id="SSF56349">
    <property type="entry name" value="DNA breaking-rejoining enzymes"/>
    <property type="match status" value="1"/>
</dbReference>
<dbReference type="InterPro" id="IPR011010">
    <property type="entry name" value="DNA_brk_join_enz"/>
</dbReference>
<accession>F3KKU2</accession>
<organism evidence="2">
    <name type="scientific">Candidatus Nitrosarchaeum limnium SFB1</name>
    <dbReference type="NCBI Taxonomy" id="886738"/>
    <lineage>
        <taxon>Archaea</taxon>
        <taxon>Nitrososphaerota</taxon>
        <taxon>Nitrososphaeria</taxon>
        <taxon>Nitrosopumilales</taxon>
        <taxon>Nitrosopumilaceae</taxon>
        <taxon>Nitrosarchaeum</taxon>
    </lineage>
</organism>
<dbReference type="GO" id="GO:0003677">
    <property type="term" value="F:DNA binding"/>
    <property type="evidence" value="ECO:0007669"/>
    <property type="project" value="InterPro"/>
</dbReference>
<dbReference type="Gene3D" id="1.10.443.10">
    <property type="entry name" value="Intergrase catalytic core"/>
    <property type="match status" value="1"/>
</dbReference>
<protein>
    <submittedName>
        <fullName evidence="2">Integrase family protein</fullName>
    </submittedName>
</protein>
<evidence type="ECO:0000256" key="1">
    <source>
        <dbReference type="ARBA" id="ARBA00023172"/>
    </source>
</evidence>
<proteinExistence type="predicted"/>
<name>F3KKU2_9ARCH</name>
<evidence type="ECO:0000313" key="2">
    <source>
        <dbReference type="EMBL" id="EGG42101.1"/>
    </source>
</evidence>
<dbReference type="AlphaFoldDB" id="F3KKU2"/>
<reference evidence="2" key="1">
    <citation type="journal article" date="2011" name="PLoS ONE">
        <title>Genome of a low-salinity ammonia-oxidizing archaeon determined by single-cell and metagenomic analysis.</title>
        <authorList>
            <person name="Blainey P.C."/>
            <person name="Mosier A.C."/>
            <person name="Potanina A."/>
            <person name="Francis C.A."/>
            <person name="Quake S.R."/>
        </authorList>
    </citation>
    <scope>NUCLEOTIDE SEQUENCE [LARGE SCALE GENOMIC DNA]</scope>
    <source>
        <strain evidence="2">SFB1</strain>
    </source>
</reference>
<dbReference type="HOGENOM" id="CLU_057056_0_0_2"/>
<comment type="caution">
    <text evidence="2">The sequence shown here is derived from an EMBL/GenBank/DDBJ whole genome shotgun (WGS) entry which is preliminary data.</text>
</comment>
<dbReference type="Proteomes" id="UP000004348">
    <property type="component" value="Chromosome"/>
</dbReference>
<keyword evidence="1" id="KW-0233">DNA recombination</keyword>
<gene>
    <name evidence="2" type="ORF">Nlim_1116</name>
</gene>
<dbReference type="InterPro" id="IPR013762">
    <property type="entry name" value="Integrase-like_cat_sf"/>
</dbReference>
<dbReference type="EMBL" id="AEGP01000040">
    <property type="protein sequence ID" value="EGG42101.1"/>
    <property type="molecule type" value="Genomic_DNA"/>
</dbReference>
<dbReference type="GO" id="GO:0015074">
    <property type="term" value="P:DNA integration"/>
    <property type="evidence" value="ECO:0007669"/>
    <property type="project" value="InterPro"/>
</dbReference>